<keyword evidence="4 6" id="KW-1133">Transmembrane helix</keyword>
<name>A0A1V8SDV5_9PEZI</name>
<dbReference type="Proteomes" id="UP000192596">
    <property type="component" value="Unassembled WGS sequence"/>
</dbReference>
<evidence type="ECO:0008006" key="9">
    <source>
        <dbReference type="Google" id="ProtNLM"/>
    </source>
</evidence>
<evidence type="ECO:0000256" key="2">
    <source>
        <dbReference type="ARBA" id="ARBA00022448"/>
    </source>
</evidence>
<dbReference type="InterPro" id="IPR002293">
    <property type="entry name" value="AA/rel_permease1"/>
</dbReference>
<feature type="transmembrane region" description="Helical" evidence="6">
    <location>
        <begin position="256"/>
        <end position="274"/>
    </location>
</feature>
<accession>A0A1V8SDV5</accession>
<evidence type="ECO:0000256" key="4">
    <source>
        <dbReference type="ARBA" id="ARBA00022989"/>
    </source>
</evidence>
<proteinExistence type="predicted"/>
<comment type="caution">
    <text evidence="7">The sequence shown here is derived from an EMBL/GenBank/DDBJ whole genome shotgun (WGS) entry which is preliminary data.</text>
</comment>
<keyword evidence="5 6" id="KW-0472">Membrane</keyword>
<dbReference type="AlphaFoldDB" id="A0A1V8SDV5"/>
<sequence>MADAIQAMIQVTHPTYIPTDDHTTGLSVATGLLAAACVVLLRHHLPIYEAIFSICHYCCVMAILAALFIMAPKRSAQEVFIDFTEIGGGWPSLSFSVLVGQVPNVYVATSSAAIVHDPYATERDDPRPESGFAWRYLTDAGVTTLMAILYCFSIVSIPDALTYKSPFVQVFHTAFNDPGPTLAFSMAVLGLLYMIAVSTTASAAEQISNLADQTTLPSRARTWLKLSPTHLAVFTSVLLTILSSSLQLLTPSASDSILSLAIISQMFIVVLAIATRTHGRFNNPTKPMSGWRTLIANGAALLYAAWAIFWAFWPSTYKPSASEVNWGGVFFMVLLLVGAGLRHCTAKPTHQEPVKKGASGQQQ</sequence>
<feature type="transmembrane region" description="Helical" evidence="6">
    <location>
        <begin position="24"/>
        <end position="41"/>
    </location>
</feature>
<dbReference type="GO" id="GO:0016020">
    <property type="term" value="C:membrane"/>
    <property type="evidence" value="ECO:0007669"/>
    <property type="project" value="UniProtKB-SubCell"/>
</dbReference>
<evidence type="ECO:0000256" key="5">
    <source>
        <dbReference type="ARBA" id="ARBA00023136"/>
    </source>
</evidence>
<evidence type="ECO:0000256" key="3">
    <source>
        <dbReference type="ARBA" id="ARBA00022692"/>
    </source>
</evidence>
<feature type="transmembrane region" description="Helical" evidence="6">
    <location>
        <begin position="136"/>
        <end position="157"/>
    </location>
</feature>
<dbReference type="InParanoid" id="A0A1V8SDV5"/>
<keyword evidence="2" id="KW-0813">Transport</keyword>
<keyword evidence="3 6" id="KW-0812">Transmembrane</keyword>
<reference evidence="8" key="1">
    <citation type="submission" date="2017-03" db="EMBL/GenBank/DDBJ databases">
        <title>Genomes of endolithic fungi from Antarctica.</title>
        <authorList>
            <person name="Coleine C."/>
            <person name="Masonjones S."/>
            <person name="Stajich J.E."/>
        </authorList>
    </citation>
    <scope>NUCLEOTIDE SEQUENCE [LARGE SCALE GENOMIC DNA]</scope>
    <source>
        <strain evidence="8">CCFEE 5527</strain>
    </source>
</reference>
<protein>
    <recommendedName>
        <fullName evidence="9">Amino acid permease/ SLC12A domain-containing protein</fullName>
    </recommendedName>
</protein>
<evidence type="ECO:0000256" key="1">
    <source>
        <dbReference type="ARBA" id="ARBA00004141"/>
    </source>
</evidence>
<organism evidence="7 8">
    <name type="scientific">Cryoendolithus antarcticus</name>
    <dbReference type="NCBI Taxonomy" id="1507870"/>
    <lineage>
        <taxon>Eukaryota</taxon>
        <taxon>Fungi</taxon>
        <taxon>Dikarya</taxon>
        <taxon>Ascomycota</taxon>
        <taxon>Pezizomycotina</taxon>
        <taxon>Dothideomycetes</taxon>
        <taxon>Dothideomycetidae</taxon>
        <taxon>Cladosporiales</taxon>
        <taxon>Cladosporiaceae</taxon>
        <taxon>Cryoendolithus</taxon>
    </lineage>
</organism>
<feature type="transmembrane region" description="Helical" evidence="6">
    <location>
        <begin position="48"/>
        <end position="70"/>
    </location>
</feature>
<feature type="transmembrane region" description="Helical" evidence="6">
    <location>
        <begin position="231"/>
        <end position="250"/>
    </location>
</feature>
<dbReference type="GO" id="GO:0022857">
    <property type="term" value="F:transmembrane transporter activity"/>
    <property type="evidence" value="ECO:0007669"/>
    <property type="project" value="InterPro"/>
</dbReference>
<gene>
    <name evidence="7" type="ORF">B0A48_16406</name>
</gene>
<evidence type="ECO:0000313" key="7">
    <source>
        <dbReference type="EMBL" id="OQN97342.1"/>
    </source>
</evidence>
<dbReference type="Pfam" id="PF13520">
    <property type="entry name" value="AA_permease_2"/>
    <property type="match status" value="1"/>
</dbReference>
<evidence type="ECO:0000313" key="8">
    <source>
        <dbReference type="Proteomes" id="UP000192596"/>
    </source>
</evidence>
<dbReference type="Gene3D" id="1.20.1740.10">
    <property type="entry name" value="Amino acid/polyamine transporter I"/>
    <property type="match status" value="1"/>
</dbReference>
<evidence type="ECO:0000256" key="6">
    <source>
        <dbReference type="SAM" id="Phobius"/>
    </source>
</evidence>
<dbReference type="PANTHER" id="PTHR45649">
    <property type="entry name" value="AMINO-ACID PERMEASE BAT1"/>
    <property type="match status" value="1"/>
</dbReference>
<feature type="transmembrane region" description="Helical" evidence="6">
    <location>
        <begin position="324"/>
        <end position="341"/>
    </location>
</feature>
<feature type="transmembrane region" description="Helical" evidence="6">
    <location>
        <begin position="182"/>
        <end position="204"/>
    </location>
</feature>
<feature type="transmembrane region" description="Helical" evidence="6">
    <location>
        <begin position="294"/>
        <end position="312"/>
    </location>
</feature>
<dbReference type="PANTHER" id="PTHR45649:SF4">
    <property type="entry name" value="TRANSPORTER, PUTATIVE (EUROFUNG)-RELATED"/>
    <property type="match status" value="1"/>
</dbReference>
<dbReference type="EMBL" id="NAJO01000055">
    <property type="protein sequence ID" value="OQN97342.1"/>
    <property type="molecule type" value="Genomic_DNA"/>
</dbReference>
<keyword evidence="8" id="KW-1185">Reference proteome</keyword>
<dbReference type="STRING" id="1507870.A0A1V8SDV5"/>
<comment type="subcellular location">
    <subcellularLocation>
        <location evidence="1">Membrane</location>
        <topology evidence="1">Multi-pass membrane protein</topology>
    </subcellularLocation>
</comment>